<dbReference type="Proteomes" id="UP000287857">
    <property type="component" value="Unassembled WGS sequence"/>
</dbReference>
<organism evidence="4 5">
    <name type="scientific">Vagococcus vulneris</name>
    <dbReference type="NCBI Taxonomy" id="1977869"/>
    <lineage>
        <taxon>Bacteria</taxon>
        <taxon>Bacillati</taxon>
        <taxon>Bacillota</taxon>
        <taxon>Bacilli</taxon>
        <taxon>Lactobacillales</taxon>
        <taxon>Enterococcaceae</taxon>
        <taxon>Vagococcus</taxon>
    </lineage>
</organism>
<dbReference type="Gene3D" id="3.40.50.300">
    <property type="entry name" value="P-loop containing nucleotide triphosphate hydrolases"/>
    <property type="match status" value="1"/>
</dbReference>
<dbReference type="PROSITE" id="PS50901">
    <property type="entry name" value="FTSK"/>
    <property type="match status" value="1"/>
</dbReference>
<evidence type="ECO:0000259" key="3">
    <source>
        <dbReference type="PROSITE" id="PS50901"/>
    </source>
</evidence>
<gene>
    <name evidence="4" type="ORF">CBF37_02765</name>
</gene>
<name>A0A430A1G5_9ENTE</name>
<comment type="caution">
    <text evidence="4">The sequence shown here is derived from an EMBL/GenBank/DDBJ whole genome shotgun (WGS) entry which is preliminary data.</text>
</comment>
<protein>
    <recommendedName>
        <fullName evidence="3">FtsK domain-containing protein</fullName>
    </recommendedName>
</protein>
<feature type="transmembrane region" description="Helical" evidence="2">
    <location>
        <begin position="83"/>
        <end position="100"/>
    </location>
</feature>
<evidence type="ECO:0000313" key="4">
    <source>
        <dbReference type="EMBL" id="RSU00236.1"/>
    </source>
</evidence>
<keyword evidence="1" id="KW-0547">Nucleotide-binding</keyword>
<dbReference type="InterPro" id="IPR002543">
    <property type="entry name" value="FtsK_dom"/>
</dbReference>
<reference evidence="4 5" key="1">
    <citation type="submission" date="2017-05" db="EMBL/GenBank/DDBJ databases">
        <title>Vagococcus spp. assemblies.</title>
        <authorList>
            <person name="Gulvik C.A."/>
        </authorList>
    </citation>
    <scope>NUCLEOTIDE SEQUENCE [LARGE SCALE GENOMIC DNA]</scope>
    <source>
        <strain evidence="4 5">SS1995</strain>
    </source>
</reference>
<dbReference type="InterPro" id="IPR027417">
    <property type="entry name" value="P-loop_NTPase"/>
</dbReference>
<evidence type="ECO:0000256" key="2">
    <source>
        <dbReference type="SAM" id="Phobius"/>
    </source>
</evidence>
<dbReference type="EMBL" id="NGJS01000002">
    <property type="protein sequence ID" value="RSU00236.1"/>
    <property type="molecule type" value="Genomic_DNA"/>
</dbReference>
<dbReference type="GO" id="GO:0003677">
    <property type="term" value="F:DNA binding"/>
    <property type="evidence" value="ECO:0007669"/>
    <property type="project" value="InterPro"/>
</dbReference>
<keyword evidence="5" id="KW-1185">Reference proteome</keyword>
<dbReference type="GO" id="GO:0005524">
    <property type="term" value="F:ATP binding"/>
    <property type="evidence" value="ECO:0007669"/>
    <property type="project" value="UniProtKB-UniRule"/>
</dbReference>
<dbReference type="OrthoDB" id="9817104at2"/>
<keyword evidence="2" id="KW-1133">Transmembrane helix</keyword>
<keyword evidence="2" id="KW-0472">Membrane</keyword>
<keyword evidence="1" id="KW-0067">ATP-binding</keyword>
<keyword evidence="2" id="KW-0812">Transmembrane</keyword>
<feature type="binding site" evidence="1">
    <location>
        <begin position="327"/>
        <end position="334"/>
    </location>
    <ligand>
        <name>ATP</name>
        <dbReference type="ChEBI" id="CHEBI:30616"/>
    </ligand>
</feature>
<evidence type="ECO:0000256" key="1">
    <source>
        <dbReference type="PROSITE-ProRule" id="PRU00289"/>
    </source>
</evidence>
<feature type="domain" description="FtsK" evidence="3">
    <location>
        <begin position="308"/>
        <end position="507"/>
    </location>
</feature>
<dbReference type="SUPFAM" id="SSF52540">
    <property type="entry name" value="P-loop containing nucleoside triphosphate hydrolases"/>
    <property type="match status" value="1"/>
</dbReference>
<sequence>MKKKNNLIKVEIDGEELKDTAKSLLIKTKKWMIQQVHKTKAKLTFFKRLNDIREDSTANIQLYGLLGIFCLIELALLIKLKPILFLTLLIFLMIVVAILYRRKLPKTYYKKIQQTYKEQVKNEFKQLSVEEIFIDVVFTMMRTEKLGEGYRYQAIYPQKLKKCWKYLLNQNSSKNEQLERLDSYCQAYNISPKTFKVLRYILENKSSLGFIYHEENQLFIVENVNSCEITCRLFEGKTIKDIRNDLHILQQKTSFKNMKIIEDSVDARYFILKVIFNTNIEVDNVSIKERINQAEKGKIMMGNTENGLAKMTSDSLNKTVSHWLISALSGSGKSVLVLNLLTSLLNLKYKGNYMYEDCLIVSLKSQDYLEARLDERGIVVRDTVEDMEKMIDYISSINTKRINILKKHRLDNANNLNQQIESKDIVERPMGNILLVLDEFQNLLENTDNETKKRILSKVAILLRTSRSQNINIMMIQQSAKKEDLKNIRQNVNIMILGRQVDDYELMSLDKSCEITKYYKDLDTRGIGAQGKFFINSEIKIDGVGSDYASGFSVLHTPNILKNELATNFTRKFETNDKYSKDCEQAITKKEIDIF</sequence>
<feature type="transmembrane region" description="Helical" evidence="2">
    <location>
        <begin position="57"/>
        <end position="77"/>
    </location>
</feature>
<evidence type="ECO:0000313" key="5">
    <source>
        <dbReference type="Proteomes" id="UP000287857"/>
    </source>
</evidence>
<dbReference type="RefSeq" id="WP_125983188.1">
    <property type="nucleotide sequence ID" value="NZ_NGJS01000002.1"/>
</dbReference>
<accession>A0A430A1G5</accession>
<dbReference type="AlphaFoldDB" id="A0A430A1G5"/>
<proteinExistence type="predicted"/>